<dbReference type="SUPFAM" id="SSF56219">
    <property type="entry name" value="DNase I-like"/>
    <property type="match status" value="1"/>
</dbReference>
<dbReference type="Gene3D" id="3.60.10.10">
    <property type="entry name" value="Endonuclease/exonuclease/phosphatase"/>
    <property type="match status" value="1"/>
</dbReference>
<dbReference type="InterPro" id="IPR010291">
    <property type="entry name" value="Ion_channel_UNC-93"/>
</dbReference>
<evidence type="ECO:0000313" key="12">
    <source>
        <dbReference type="EMBL" id="SPD14521.1"/>
    </source>
</evidence>
<reference evidence="12" key="1">
    <citation type="submission" date="2018-02" db="EMBL/GenBank/DDBJ databases">
        <authorList>
            <person name="Cohen D.B."/>
            <person name="Kent A.D."/>
        </authorList>
    </citation>
    <scope>NUCLEOTIDE SEQUENCE</scope>
</reference>
<feature type="transmembrane region" description="Helical" evidence="6">
    <location>
        <begin position="1913"/>
        <end position="1934"/>
    </location>
</feature>
<feature type="compositionally biased region" description="Basic residues" evidence="5">
    <location>
        <begin position="394"/>
        <end position="403"/>
    </location>
</feature>
<gene>
    <name evidence="12" type="ORF">FSB_LOCUS42403</name>
</gene>
<feature type="transmembrane region" description="Helical" evidence="6">
    <location>
        <begin position="1766"/>
        <end position="1783"/>
    </location>
</feature>
<evidence type="ECO:0000259" key="8">
    <source>
        <dbReference type="Pfam" id="PF13456"/>
    </source>
</evidence>
<feature type="region of interest" description="Disordered" evidence="5">
    <location>
        <begin position="366"/>
        <end position="403"/>
    </location>
</feature>
<evidence type="ECO:0000259" key="9">
    <source>
        <dbReference type="Pfam" id="PF13966"/>
    </source>
</evidence>
<feature type="transmembrane region" description="Helical" evidence="6">
    <location>
        <begin position="1954"/>
        <end position="1971"/>
    </location>
</feature>
<dbReference type="Pfam" id="PF05978">
    <property type="entry name" value="UNC-93"/>
    <property type="match status" value="1"/>
</dbReference>
<dbReference type="PANTHER" id="PTHR33116:SF86">
    <property type="entry name" value="REVERSE TRANSCRIPTASE DOMAIN-CONTAINING PROTEIN"/>
    <property type="match status" value="1"/>
</dbReference>
<feature type="domain" description="DUF4283" evidence="10">
    <location>
        <begin position="33"/>
        <end position="103"/>
    </location>
</feature>
<dbReference type="GO" id="GO:0003676">
    <property type="term" value="F:nucleic acid binding"/>
    <property type="evidence" value="ECO:0007669"/>
    <property type="project" value="InterPro"/>
</dbReference>
<keyword evidence="2 6" id="KW-0812">Transmembrane</keyword>
<dbReference type="InterPro" id="IPR005135">
    <property type="entry name" value="Endo/exonuclease/phosphatase"/>
</dbReference>
<evidence type="ECO:0000256" key="3">
    <source>
        <dbReference type="ARBA" id="ARBA00022989"/>
    </source>
</evidence>
<comment type="subcellular location">
    <subcellularLocation>
        <location evidence="1">Membrane</location>
        <topology evidence="1">Multi-pass membrane protein</topology>
    </subcellularLocation>
</comment>
<dbReference type="InterPro" id="IPR025836">
    <property type="entry name" value="Zn_knuckle_CX2CX4HX4C"/>
</dbReference>
<proteinExistence type="predicted"/>
<dbReference type="EMBL" id="OIVN01003946">
    <property type="protein sequence ID" value="SPD14521.1"/>
    <property type="molecule type" value="Genomic_DNA"/>
</dbReference>
<dbReference type="InterPro" id="IPR036691">
    <property type="entry name" value="Endo/exonu/phosph_ase_sf"/>
</dbReference>
<dbReference type="InterPro" id="IPR026960">
    <property type="entry name" value="RVT-Znf"/>
</dbReference>
<dbReference type="InterPro" id="IPR012337">
    <property type="entry name" value="RNaseH-like_sf"/>
</dbReference>
<evidence type="ECO:0000256" key="6">
    <source>
        <dbReference type="SAM" id="Phobius"/>
    </source>
</evidence>
<feature type="domain" description="Endonuclease/exonuclease/phosphatase" evidence="7">
    <location>
        <begin position="405"/>
        <end position="570"/>
    </location>
</feature>
<feature type="transmembrane region" description="Helical" evidence="6">
    <location>
        <begin position="2023"/>
        <end position="2050"/>
    </location>
</feature>
<dbReference type="Pfam" id="PF14392">
    <property type="entry name" value="zf-CCHC_4"/>
    <property type="match status" value="1"/>
</dbReference>
<feature type="domain" description="RNase H type-1" evidence="8">
    <location>
        <begin position="1460"/>
        <end position="1582"/>
    </location>
</feature>
<dbReference type="CDD" id="cd06222">
    <property type="entry name" value="RNase_H_like"/>
    <property type="match status" value="1"/>
</dbReference>
<evidence type="ECO:0000259" key="11">
    <source>
        <dbReference type="Pfam" id="PF14392"/>
    </source>
</evidence>
<dbReference type="GO" id="GO:0016020">
    <property type="term" value="C:membrane"/>
    <property type="evidence" value="ECO:0007669"/>
    <property type="project" value="UniProtKB-SubCell"/>
</dbReference>
<dbReference type="Pfam" id="PF14111">
    <property type="entry name" value="DUF4283"/>
    <property type="match status" value="1"/>
</dbReference>
<dbReference type="CDD" id="cd06178">
    <property type="entry name" value="MFS_unc93-like"/>
    <property type="match status" value="1"/>
</dbReference>
<evidence type="ECO:0000256" key="4">
    <source>
        <dbReference type="ARBA" id="ARBA00023136"/>
    </source>
</evidence>
<evidence type="ECO:0000256" key="5">
    <source>
        <dbReference type="SAM" id="MobiDB-lite"/>
    </source>
</evidence>
<evidence type="ECO:0000256" key="2">
    <source>
        <dbReference type="ARBA" id="ARBA00022692"/>
    </source>
</evidence>
<feature type="transmembrane region" description="Helical" evidence="6">
    <location>
        <begin position="1829"/>
        <end position="1850"/>
    </location>
</feature>
<protein>
    <submittedName>
        <fullName evidence="12">Uncharacterized protein</fullName>
    </submittedName>
</protein>
<feature type="compositionally biased region" description="Polar residues" evidence="5">
    <location>
        <begin position="370"/>
        <end position="379"/>
    </location>
</feature>
<dbReference type="Pfam" id="PF03372">
    <property type="entry name" value="Exo_endo_phos"/>
    <property type="match status" value="1"/>
</dbReference>
<name>A0A2N9HS90_FAGSY</name>
<feature type="transmembrane region" description="Helical" evidence="6">
    <location>
        <begin position="1983"/>
        <end position="2002"/>
    </location>
</feature>
<dbReference type="PANTHER" id="PTHR33116">
    <property type="entry name" value="REVERSE TRANSCRIPTASE ZINC-BINDING DOMAIN-CONTAINING PROTEIN-RELATED-RELATED"/>
    <property type="match status" value="1"/>
</dbReference>
<dbReference type="InterPro" id="IPR025558">
    <property type="entry name" value="DUF4283"/>
</dbReference>
<organism evidence="12">
    <name type="scientific">Fagus sylvatica</name>
    <name type="common">Beechnut</name>
    <dbReference type="NCBI Taxonomy" id="28930"/>
    <lineage>
        <taxon>Eukaryota</taxon>
        <taxon>Viridiplantae</taxon>
        <taxon>Streptophyta</taxon>
        <taxon>Embryophyta</taxon>
        <taxon>Tracheophyta</taxon>
        <taxon>Spermatophyta</taxon>
        <taxon>Magnoliopsida</taxon>
        <taxon>eudicotyledons</taxon>
        <taxon>Gunneridae</taxon>
        <taxon>Pentapetalae</taxon>
        <taxon>rosids</taxon>
        <taxon>fabids</taxon>
        <taxon>Fagales</taxon>
        <taxon>Fagaceae</taxon>
        <taxon>Fagus</taxon>
    </lineage>
</organism>
<dbReference type="Pfam" id="PF13966">
    <property type="entry name" value="zf-RVT"/>
    <property type="match status" value="1"/>
</dbReference>
<feature type="transmembrane region" description="Helical" evidence="6">
    <location>
        <begin position="1701"/>
        <end position="1721"/>
    </location>
</feature>
<feature type="domain" description="Zinc knuckle CX2CX4HX4C" evidence="11">
    <location>
        <begin position="169"/>
        <end position="216"/>
    </location>
</feature>
<dbReference type="SUPFAM" id="SSF53098">
    <property type="entry name" value="Ribonuclease H-like"/>
    <property type="match status" value="1"/>
</dbReference>
<keyword evidence="3 6" id="KW-1133">Transmembrane helix</keyword>
<keyword evidence="4 6" id="KW-0472">Membrane</keyword>
<evidence type="ECO:0000259" key="10">
    <source>
        <dbReference type="Pfam" id="PF14111"/>
    </source>
</evidence>
<feature type="transmembrane region" description="Helical" evidence="6">
    <location>
        <begin position="1862"/>
        <end position="1881"/>
    </location>
</feature>
<feature type="transmembrane region" description="Helical" evidence="6">
    <location>
        <begin position="1741"/>
        <end position="1760"/>
    </location>
</feature>
<evidence type="ECO:0000259" key="7">
    <source>
        <dbReference type="Pfam" id="PF03372"/>
    </source>
</evidence>
<dbReference type="InterPro" id="IPR044730">
    <property type="entry name" value="RNase_H-like_dom_plant"/>
</dbReference>
<dbReference type="Gene3D" id="1.20.1250.20">
    <property type="entry name" value="MFS general substrate transporter like domains"/>
    <property type="match status" value="1"/>
</dbReference>
<dbReference type="Pfam" id="PF13456">
    <property type="entry name" value="RVT_3"/>
    <property type="match status" value="1"/>
</dbReference>
<dbReference type="GO" id="GO:0004523">
    <property type="term" value="F:RNA-DNA hybrid ribonuclease activity"/>
    <property type="evidence" value="ECO:0007669"/>
    <property type="project" value="InterPro"/>
</dbReference>
<dbReference type="InterPro" id="IPR002156">
    <property type="entry name" value="RNaseH_domain"/>
</dbReference>
<sequence>MESIENMWKKFSLSDKEGLNVDLVNTVQQPENILAAKFLTSRILNMDAVARTFKPLWKTRQSFTVQDLGGNKVAFVFEDAMDLERVLVNEPWTYDKFLVVFQRVQGDGPIQDSLFSHTSFWVQLHNIPIRRRTEAAAEAIGRSIGLVEKVASSDDERGGENCMRVRVRLDVNSPLCRGRLVNLEEGKKNWIAFRYERLPNFCYWCGCLDHAEKDCDIGLQQHHSSAKEEYQYGAWLRASTDRPPRKTVVTMLGNQTNGRDKSQHPDHSNHQAAMATDELHCDRSEKGKNPENTVYDIENDMEIEPNPGFPFQEPCQKSAADIFNDQLREIDEAINYMPNVVHVTEQVSGLIDASISTTNQGLEAVGATAENRSPFTNPSRRPLADISNGPTTNPKHKSTSTKWKKLARAHKPINESSPKAQLHKRELLFTEEDTAHGKRLRADQPWRLTCFYGAPEPHLRDHSWNLLRTLHGQFSLPWCCVGDFNEIVRNSEKCGRRAQSERQMQGFRAVIDDCGFLDLGFRGLPFTWCNNRRGIATTWLRLDRFMATNDWILRFSSAVVDHLESTTSDHKPICMSTQPVRMPRPRKPLFRFEDMWRTDPSCEPTIAKVWVTTTRGSPMVQATEKIQKCGAALTSWSRIQFGHITKLLREKTEQLRRAEMDSTHGCGHDTVISIRKEVRELLLKEERMWKQRSRESWLKEGDHNTKFFHSRASHRKRRNTISALRMDDGEVVTDETLIGNQFIEYYQALFTAKQLEDVDVVLDSIQPCVTQEMNQSLTCPFTEEEVSIAMKQMGPLKAPGPDGMPPIFYQSYWHVVGKDITAAVLYCLQSESQSAFVPGRLITDNILIAFETLHHMHNKRAGKVGSMALKLDMSKAYDRVEWGFVEKVMDRMGFHEKWISLILECISSVSYSLLINGTPTGHIIPTRGLRQDDSLLFCRASLLECQKIQEILATYEKASGQQLNRAKTTLFFSRNTTQAIQEDIKEVLGVPSIQQYEKYLGLPSLVGKEKMTCFSQIKERVWSKVKGWKEKLLSQAGREVLIKAVIQAIPTYTMNCFKLPVTLCKEIEGIIRRFWWGHTSDRRKIHWIRWEKMCNSKGEGGLGFRDLQKFNLALLAKQFWRFMHNKNSLLYKVFSAKFFPHGNILEASEKTRGSFAWRSILKAKGLILSGLNWRVGDGAQIPIKGSNWLLEEGHRRILSPLTNLPVDARVGELIHGSPPIWNIHKIQNLFLPYDVDAILKIPLSGRQKEDRLYWFDTQNGKYSVRSGYKLLCKEARAHIPESSRQWDPDPLWKRIWRARVPAKIKTFLWRASHDSLPTKSGLFRRQVTSNPLCDTCREQSEDSLHALWNCPAVSQVWSLAPEFSDLQKLAPMSLSDLMRQIIQSNSDLLFEKFATTSWLLWHKRNQDRLRLPSDPHSQILPRAHALLSEYLAVTTENKPQKLQPPQVRWKPPSSNFFKVNFDGAIFREYNTGGLGVVIRDTTGMVIATLSQKVTGNHTAEMIEALAARRAIRFAMEVGVTNVELEGDAETVIRDLCRTDPIDTPYGLVIEDAKVMLTEIQNFSLSHTRRSGNSVAHALARRASKCNSYLVWMEEVPPDITHVSPEQNHKMALCTAASDFRLFTRQIRTSLLPFILRLRVVCYQSVRLSVSLIPNSLSSSFDFSLSLNPQPNHTHAISMGLKGDEESVSQVPTTKFRYNSPFVQISLIGLVCFCCPGMFNALSGMGGGGQVDHTAANNANTALYTTFAVFGVLGGGIYNILGPHLTLFTGCSTYILYAGSFLYYNHHKHQAFAIVAGTLLGIGAGLLWAGQGAIMTSYPPTHRKGTYISLFWSIFNMGGVIGGLIPFVLNYHRSEAASVNDGTYIGFMAFMAAGTLLSLAILPPSKVVRDDGTRCSNIKYSNVSTEGVEILKLFLNWKMLLIVPAAWSSNFFYTYQFNNVNGVLFNLRTRGLNNVFYWGAQMLGSVGIGYVMDFSFKSRRKRGLVGIGVVALLGTAIWGGGLANQLKYSRSKTLQTLDFKDSGGAFAGPFVLYFSFGLLDAMFQSMVYWVIGALADDSEILSRYAGFYKGVQSAGAAVAWQIDTHNTSNLSFMSQLIVNWGLTTISYPLLVILVLLAVKDDNKAEEGTSKEAGPTGAGPVYTY</sequence>
<feature type="transmembrane region" description="Helical" evidence="6">
    <location>
        <begin position="1790"/>
        <end position="1809"/>
    </location>
</feature>
<feature type="domain" description="Reverse transcriptase zinc-binding" evidence="9">
    <location>
        <begin position="1262"/>
        <end position="1357"/>
    </location>
</feature>
<feature type="transmembrane region" description="Helical" evidence="6">
    <location>
        <begin position="2096"/>
        <end position="2117"/>
    </location>
</feature>
<dbReference type="InterPro" id="IPR036397">
    <property type="entry name" value="RNaseH_sf"/>
</dbReference>
<accession>A0A2N9HS90</accession>
<dbReference type="SUPFAM" id="SSF103473">
    <property type="entry name" value="MFS general substrate transporter"/>
    <property type="match status" value="1"/>
</dbReference>
<dbReference type="Gene3D" id="3.30.420.10">
    <property type="entry name" value="Ribonuclease H-like superfamily/Ribonuclease H"/>
    <property type="match status" value="1"/>
</dbReference>
<dbReference type="InterPro" id="IPR036259">
    <property type="entry name" value="MFS_trans_sf"/>
</dbReference>
<evidence type="ECO:0000256" key="1">
    <source>
        <dbReference type="ARBA" id="ARBA00004141"/>
    </source>
</evidence>